<dbReference type="Proteomes" id="UP001150238">
    <property type="component" value="Unassembled WGS sequence"/>
</dbReference>
<dbReference type="InterPro" id="IPR001810">
    <property type="entry name" value="F-box_dom"/>
</dbReference>
<dbReference type="PANTHER" id="PTHR13318">
    <property type="entry name" value="PARTNER OF PAIRED, ISOFORM B-RELATED"/>
    <property type="match status" value="1"/>
</dbReference>
<sequence>MSTTHGFGDEAFLQFDPYEGPDSVVVSPTMNLLSSDIDSLVLDDDSSMLIKGSEVAAGSDDPMDKGKKALRSLPIMIAPLATDLDDFVMSPAWSTSSSYPNTPDALSALSSPEASGSSSFPSFSLGSFSTVWASSVSASNPDELGGLSVDRSVVDLQDRKGKGKAAWDDEIPSTSPPLPLSPVVIHGFPRQVASSSSSSNEPLIEQVSTSVELSVAHSASTIHKVLPPPRRHSFSHSHTLIRSKHPSSLTRLKAKFSSPNRTHTRRVLSKKIITPPAQLAIPQLTPAGNVPIHSPASLSLEVELPLEHDEALANYASAHTTLKAKGRSYSSPLPMSALDYIPARPEDVFNPIAHASRNLFDEVLPKELKLEVLLSLVAIHENDRRKVLGHDDWSVRKSISSKNRWLGKDRAVRELVKLSRVSKVWRDLIYDGQLWSTLDFRSFPSMPRTLIASIARCGGRFINSIDFSGHVHINPSTLQDITDNMCIIGSASLSIPFTQLTSINFRGCNALSTRSLHYLLVRSPGLRQVCFRGLHCVTNTTCDIIAMYCPRVTKLDMNRCHNMDAEGVKRLAAAVKARGELLQLTELRISGIKNIDDSTMSLLGHVAPFLEVLDLSYARHLHNSALDAFVALDDDEEGYNSVLLTAREAGRDPSDFRRYRRRITRLRHLSLSSCMLLTDIACSHLAYTVPRLEFLELGGIGEELGDGGLIRLLNTTPLIRRLDLEDASEITDAVLDAITPKPSSSTSSSQQPAELEPGHALEHLVISYAAGVTDDALLALVQACTNLKVLEADNTRMGASVLRKFCELQRPGSKIVAVDCRSITESVVKELAPLVRPRRGWRGYDARKLRFLDGRDFGVNSKGRDKEKEAIMKVALGQDELDEKRVVLKTFYSWQTVDAVWSARDKRCKGISRRKANESLDSDTEDVDGGIRVGGTRWWTPGGRRSRSASGSNSPLIITDPTADTCVIM</sequence>
<dbReference type="Pfam" id="PF12937">
    <property type="entry name" value="F-box-like"/>
    <property type="match status" value="1"/>
</dbReference>
<evidence type="ECO:0000259" key="2">
    <source>
        <dbReference type="Pfam" id="PF12937"/>
    </source>
</evidence>
<feature type="domain" description="F-box" evidence="2">
    <location>
        <begin position="413"/>
        <end position="441"/>
    </location>
</feature>
<dbReference type="EMBL" id="JANVFS010000027">
    <property type="protein sequence ID" value="KAJ4472520.1"/>
    <property type="molecule type" value="Genomic_DNA"/>
</dbReference>
<dbReference type="Gene3D" id="3.80.10.10">
    <property type="entry name" value="Ribonuclease Inhibitor"/>
    <property type="match status" value="3"/>
</dbReference>
<feature type="region of interest" description="Disordered" evidence="1">
    <location>
        <begin position="938"/>
        <end position="957"/>
    </location>
</feature>
<comment type="caution">
    <text evidence="3">The sequence shown here is derived from an EMBL/GenBank/DDBJ whole genome shotgun (WGS) entry which is preliminary data.</text>
</comment>
<evidence type="ECO:0000313" key="3">
    <source>
        <dbReference type="EMBL" id="KAJ4472520.1"/>
    </source>
</evidence>
<name>A0A9W9A1U3_9AGAR</name>
<feature type="compositionally biased region" description="Low complexity" evidence="1">
    <location>
        <begin position="938"/>
        <end position="954"/>
    </location>
</feature>
<reference evidence="3" key="2">
    <citation type="journal article" date="2023" name="Proc. Natl. Acad. Sci. U.S.A.">
        <title>A global phylogenomic analysis of the shiitake genus Lentinula.</title>
        <authorList>
            <person name="Sierra-Patev S."/>
            <person name="Min B."/>
            <person name="Naranjo-Ortiz M."/>
            <person name="Looney B."/>
            <person name="Konkel Z."/>
            <person name="Slot J.C."/>
            <person name="Sakamoto Y."/>
            <person name="Steenwyk J.L."/>
            <person name="Rokas A."/>
            <person name="Carro J."/>
            <person name="Camarero S."/>
            <person name="Ferreira P."/>
            <person name="Molpeceres G."/>
            <person name="Ruiz-Duenas F.J."/>
            <person name="Serrano A."/>
            <person name="Henrissat B."/>
            <person name="Drula E."/>
            <person name="Hughes K.W."/>
            <person name="Mata J.L."/>
            <person name="Ishikawa N.K."/>
            <person name="Vargas-Isla R."/>
            <person name="Ushijima S."/>
            <person name="Smith C.A."/>
            <person name="Donoghue J."/>
            <person name="Ahrendt S."/>
            <person name="Andreopoulos W."/>
            <person name="He G."/>
            <person name="LaButti K."/>
            <person name="Lipzen A."/>
            <person name="Ng V."/>
            <person name="Riley R."/>
            <person name="Sandor L."/>
            <person name="Barry K."/>
            <person name="Martinez A.T."/>
            <person name="Xiao Y."/>
            <person name="Gibbons J.G."/>
            <person name="Terashima K."/>
            <person name="Grigoriev I.V."/>
            <person name="Hibbett D."/>
        </authorList>
    </citation>
    <scope>NUCLEOTIDE SEQUENCE</scope>
    <source>
        <strain evidence="3">Sp2 HRB7682 ss15</strain>
    </source>
</reference>
<reference evidence="3" key="1">
    <citation type="submission" date="2022-08" db="EMBL/GenBank/DDBJ databases">
        <authorList>
            <consortium name="DOE Joint Genome Institute"/>
            <person name="Min B."/>
            <person name="Riley R."/>
            <person name="Sierra-Patev S."/>
            <person name="Naranjo-Ortiz M."/>
            <person name="Looney B."/>
            <person name="Konkel Z."/>
            <person name="Slot J.C."/>
            <person name="Sakamoto Y."/>
            <person name="Steenwyk J.L."/>
            <person name="Rokas A."/>
            <person name="Carro J."/>
            <person name="Camarero S."/>
            <person name="Ferreira P."/>
            <person name="Molpeceres G."/>
            <person name="Ruiz-Duenas F.J."/>
            <person name="Serrano A."/>
            <person name="Henrissat B."/>
            <person name="Drula E."/>
            <person name="Hughes K.W."/>
            <person name="Mata J.L."/>
            <person name="Ishikawa N.K."/>
            <person name="Vargas-Isla R."/>
            <person name="Ushijima S."/>
            <person name="Smith C.A."/>
            <person name="Ahrendt S."/>
            <person name="Andreopoulos W."/>
            <person name="He G."/>
            <person name="Labutti K."/>
            <person name="Lipzen A."/>
            <person name="Ng V."/>
            <person name="Sandor L."/>
            <person name="Barry K."/>
            <person name="Martinez A.T."/>
            <person name="Xiao Y."/>
            <person name="Gibbons J.G."/>
            <person name="Terashima K."/>
            <person name="Hibbett D.S."/>
            <person name="Grigoriev I.V."/>
        </authorList>
    </citation>
    <scope>NUCLEOTIDE SEQUENCE</scope>
    <source>
        <strain evidence="3">Sp2 HRB7682 ss15</strain>
    </source>
</reference>
<organism evidence="3 4">
    <name type="scientific">Lentinula lateritia</name>
    <dbReference type="NCBI Taxonomy" id="40482"/>
    <lineage>
        <taxon>Eukaryota</taxon>
        <taxon>Fungi</taxon>
        <taxon>Dikarya</taxon>
        <taxon>Basidiomycota</taxon>
        <taxon>Agaricomycotina</taxon>
        <taxon>Agaricomycetes</taxon>
        <taxon>Agaricomycetidae</taxon>
        <taxon>Agaricales</taxon>
        <taxon>Marasmiineae</taxon>
        <taxon>Omphalotaceae</taxon>
        <taxon>Lentinula</taxon>
    </lineage>
</organism>
<dbReference type="SUPFAM" id="SSF81383">
    <property type="entry name" value="F-box domain"/>
    <property type="match status" value="1"/>
</dbReference>
<protein>
    <recommendedName>
        <fullName evidence="2">F-box domain-containing protein</fullName>
    </recommendedName>
</protein>
<dbReference type="InterPro" id="IPR032675">
    <property type="entry name" value="LRR_dom_sf"/>
</dbReference>
<dbReference type="SUPFAM" id="SSF52047">
    <property type="entry name" value="RNI-like"/>
    <property type="match status" value="1"/>
</dbReference>
<accession>A0A9W9A1U3</accession>
<proteinExistence type="predicted"/>
<gene>
    <name evidence="3" type="ORF">C8J55DRAFT_563270</name>
</gene>
<dbReference type="GO" id="GO:0019005">
    <property type="term" value="C:SCF ubiquitin ligase complex"/>
    <property type="evidence" value="ECO:0007669"/>
    <property type="project" value="TreeGrafter"/>
</dbReference>
<evidence type="ECO:0000256" key="1">
    <source>
        <dbReference type="SAM" id="MobiDB-lite"/>
    </source>
</evidence>
<dbReference type="AlphaFoldDB" id="A0A9W9A1U3"/>
<dbReference type="InterPro" id="IPR006553">
    <property type="entry name" value="Leu-rich_rpt_Cys-con_subtyp"/>
</dbReference>
<dbReference type="InterPro" id="IPR036047">
    <property type="entry name" value="F-box-like_dom_sf"/>
</dbReference>
<dbReference type="GO" id="GO:0031146">
    <property type="term" value="P:SCF-dependent proteasomal ubiquitin-dependent protein catabolic process"/>
    <property type="evidence" value="ECO:0007669"/>
    <property type="project" value="TreeGrafter"/>
</dbReference>
<evidence type="ECO:0000313" key="4">
    <source>
        <dbReference type="Proteomes" id="UP001150238"/>
    </source>
</evidence>
<dbReference type="SMART" id="SM00367">
    <property type="entry name" value="LRR_CC"/>
    <property type="match status" value="8"/>
</dbReference>